<evidence type="ECO:0000313" key="7">
    <source>
        <dbReference type="EMBL" id="CAB5045477.1"/>
    </source>
</evidence>
<reference evidence="7" key="1">
    <citation type="submission" date="2020-05" db="EMBL/GenBank/DDBJ databases">
        <authorList>
            <person name="Chiriac C."/>
            <person name="Salcher M."/>
            <person name="Ghai R."/>
            <person name="Kavagutti S V."/>
        </authorList>
    </citation>
    <scope>NUCLEOTIDE SEQUENCE</scope>
</reference>
<dbReference type="EMBL" id="CAFBQG010000021">
    <property type="protein sequence ID" value="CAB5045477.1"/>
    <property type="molecule type" value="Genomic_DNA"/>
</dbReference>
<dbReference type="InterPro" id="IPR004841">
    <property type="entry name" value="AA-permease/SLC12A_dom"/>
</dbReference>
<dbReference type="InterPro" id="IPR050367">
    <property type="entry name" value="APC_superfamily"/>
</dbReference>
<feature type="transmembrane region" description="Helical" evidence="5">
    <location>
        <begin position="58"/>
        <end position="76"/>
    </location>
</feature>
<dbReference type="GO" id="GO:0016020">
    <property type="term" value="C:membrane"/>
    <property type="evidence" value="ECO:0007669"/>
    <property type="project" value="UniProtKB-SubCell"/>
</dbReference>
<organism evidence="7">
    <name type="scientific">freshwater metagenome</name>
    <dbReference type="NCBI Taxonomy" id="449393"/>
    <lineage>
        <taxon>unclassified sequences</taxon>
        <taxon>metagenomes</taxon>
        <taxon>ecological metagenomes</taxon>
    </lineage>
</organism>
<keyword evidence="2 5" id="KW-0812">Transmembrane</keyword>
<feature type="transmembrane region" description="Helical" evidence="5">
    <location>
        <begin position="164"/>
        <end position="183"/>
    </location>
</feature>
<evidence type="ECO:0000259" key="6">
    <source>
        <dbReference type="Pfam" id="PF00324"/>
    </source>
</evidence>
<gene>
    <name evidence="7" type="ORF">UFOPK4301_00277</name>
</gene>
<dbReference type="PANTHER" id="PTHR42770:SF16">
    <property type="entry name" value="AMINO ACID PERMEASE"/>
    <property type="match status" value="1"/>
</dbReference>
<feature type="domain" description="Amino acid permease/ SLC12A" evidence="6">
    <location>
        <begin position="25"/>
        <end position="490"/>
    </location>
</feature>
<feature type="transmembrane region" description="Helical" evidence="5">
    <location>
        <begin position="203"/>
        <end position="226"/>
    </location>
</feature>
<feature type="transmembrane region" description="Helical" evidence="5">
    <location>
        <begin position="137"/>
        <end position="157"/>
    </location>
</feature>
<evidence type="ECO:0000256" key="2">
    <source>
        <dbReference type="ARBA" id="ARBA00022692"/>
    </source>
</evidence>
<sequence>MSSNETKVAADGKGLQKGTIGIFGIVFFVIAAAAPMAGMTGAVPVAIVLGSGAGAPGAYLLVGLVLVLFSVGYAAMTHRVTNAGAFFAYVGRGLGTNAGVGSAFVSMVAYLTVQWAVYGFFGAVAAGQMAAQFGIDLPWYAWALLALAIATVLSILRVDVGAKVLGVLMIAEIVSMLLAGIAALVDGGPEGWNLAASFSPSSIFAGGLLGTAGIAFAFAFASFIGFEATAIYGEETKDPKRAVPRATYLAVGIITAIFAVVSFGMVTAMGASEAVNKTVEWSSVDGVPLANPANVLITVANQSVGTWLGTLIGWLILTSLFAATVAFQNSASRYLFALGRGGVLPVAMAKVNGRGAPQNASIVTSVLSILVILYFQLQGLDPILNLFYWMSGLAVIAIVLVEIMVSIAVIAFFSKNAESEGVFTRLIAPLLGLVGLAFGLYLLMSRFALLAGTTAADVDPTVTPWAQSLTGTVLMAIPFIALIVGYLVGVARKENESAIKDLVS</sequence>
<dbReference type="GO" id="GO:0055085">
    <property type="term" value="P:transmembrane transport"/>
    <property type="evidence" value="ECO:0007669"/>
    <property type="project" value="InterPro"/>
</dbReference>
<keyword evidence="4 5" id="KW-0472">Membrane</keyword>
<feature type="transmembrane region" description="Helical" evidence="5">
    <location>
        <begin position="304"/>
        <end position="327"/>
    </location>
</feature>
<dbReference type="Gene3D" id="1.20.1740.10">
    <property type="entry name" value="Amino acid/polyamine transporter I"/>
    <property type="match status" value="1"/>
</dbReference>
<dbReference type="PANTHER" id="PTHR42770">
    <property type="entry name" value="AMINO ACID TRANSPORTER-RELATED"/>
    <property type="match status" value="1"/>
</dbReference>
<protein>
    <submittedName>
        <fullName evidence="7">Unannotated protein</fullName>
    </submittedName>
</protein>
<feature type="transmembrane region" description="Helical" evidence="5">
    <location>
        <begin position="360"/>
        <end position="377"/>
    </location>
</feature>
<proteinExistence type="predicted"/>
<dbReference type="PIRSF" id="PIRSF006060">
    <property type="entry name" value="AA_transporter"/>
    <property type="match status" value="1"/>
</dbReference>
<feature type="transmembrane region" description="Helical" evidence="5">
    <location>
        <begin position="469"/>
        <end position="490"/>
    </location>
</feature>
<feature type="transmembrane region" description="Helical" evidence="5">
    <location>
        <begin position="426"/>
        <end position="449"/>
    </location>
</feature>
<dbReference type="AlphaFoldDB" id="A0A6J7SWG3"/>
<feature type="transmembrane region" description="Helical" evidence="5">
    <location>
        <begin position="247"/>
        <end position="271"/>
    </location>
</feature>
<comment type="subcellular location">
    <subcellularLocation>
        <location evidence="1">Membrane</location>
        <topology evidence="1">Multi-pass membrane protein</topology>
    </subcellularLocation>
</comment>
<name>A0A6J7SWG3_9ZZZZ</name>
<feature type="transmembrane region" description="Helical" evidence="5">
    <location>
        <begin position="389"/>
        <end position="414"/>
    </location>
</feature>
<evidence type="ECO:0000256" key="3">
    <source>
        <dbReference type="ARBA" id="ARBA00022989"/>
    </source>
</evidence>
<keyword evidence="3 5" id="KW-1133">Transmembrane helix</keyword>
<evidence type="ECO:0000256" key="4">
    <source>
        <dbReference type="ARBA" id="ARBA00023136"/>
    </source>
</evidence>
<feature type="transmembrane region" description="Helical" evidence="5">
    <location>
        <begin position="20"/>
        <end position="38"/>
    </location>
</feature>
<dbReference type="Pfam" id="PF00324">
    <property type="entry name" value="AA_permease"/>
    <property type="match status" value="1"/>
</dbReference>
<evidence type="ECO:0000256" key="1">
    <source>
        <dbReference type="ARBA" id="ARBA00004141"/>
    </source>
</evidence>
<evidence type="ECO:0000256" key="5">
    <source>
        <dbReference type="SAM" id="Phobius"/>
    </source>
</evidence>
<accession>A0A6J7SWG3</accession>
<feature type="transmembrane region" description="Helical" evidence="5">
    <location>
        <begin position="97"/>
        <end position="117"/>
    </location>
</feature>